<evidence type="ECO:0000256" key="1">
    <source>
        <dbReference type="ARBA" id="ARBA00004141"/>
    </source>
</evidence>
<evidence type="ECO:0000259" key="7">
    <source>
        <dbReference type="Pfam" id="PF14237"/>
    </source>
</evidence>
<evidence type="ECO:0000256" key="3">
    <source>
        <dbReference type="ARBA" id="ARBA00022989"/>
    </source>
</evidence>
<accession>A0ABY6GAZ8</accession>
<keyword evidence="3 5" id="KW-1133">Transmembrane helix</keyword>
<evidence type="ECO:0000313" key="8">
    <source>
        <dbReference type="EMBL" id="UYG52261.1"/>
    </source>
</evidence>
<evidence type="ECO:0000259" key="6">
    <source>
        <dbReference type="Pfam" id="PF06271"/>
    </source>
</evidence>
<keyword evidence="9" id="KW-1185">Reference proteome</keyword>
<proteinExistence type="predicted"/>
<dbReference type="Pfam" id="PF06271">
    <property type="entry name" value="RDD"/>
    <property type="match status" value="1"/>
</dbReference>
<dbReference type="Pfam" id="PF14237">
    <property type="entry name" value="GYF_2"/>
    <property type="match status" value="1"/>
</dbReference>
<evidence type="ECO:0000256" key="2">
    <source>
        <dbReference type="ARBA" id="ARBA00022692"/>
    </source>
</evidence>
<evidence type="ECO:0000256" key="4">
    <source>
        <dbReference type="ARBA" id="ARBA00023136"/>
    </source>
</evidence>
<evidence type="ECO:0000256" key="5">
    <source>
        <dbReference type="SAM" id="Phobius"/>
    </source>
</evidence>
<name>A0ABY6GAZ8_9BURK</name>
<dbReference type="InterPro" id="IPR025640">
    <property type="entry name" value="GYF_2"/>
</dbReference>
<feature type="transmembrane region" description="Helical" evidence="5">
    <location>
        <begin position="79"/>
        <end position="100"/>
    </location>
</feature>
<feature type="transmembrane region" description="Helical" evidence="5">
    <location>
        <begin position="211"/>
        <end position="233"/>
    </location>
</feature>
<reference evidence="8" key="1">
    <citation type="submission" date="2022-09" db="EMBL/GenBank/DDBJ databases">
        <title>The complete genome of Acidovorax sp. 5MLIR.</title>
        <authorList>
            <person name="Liu L."/>
            <person name="Yue J."/>
            <person name="Yang F."/>
            <person name="Yuan J."/>
            <person name="Li L."/>
        </authorList>
    </citation>
    <scope>NUCLEOTIDE SEQUENCE</scope>
    <source>
        <strain evidence="8">5MLIR</strain>
    </source>
</reference>
<gene>
    <name evidence="8" type="ORF">M9799_03200</name>
</gene>
<feature type="transmembrane region" description="Helical" evidence="5">
    <location>
        <begin position="168"/>
        <end position="191"/>
    </location>
</feature>
<feature type="transmembrane region" description="Helical" evidence="5">
    <location>
        <begin position="112"/>
        <end position="135"/>
    </location>
</feature>
<sequence length="234" mass="25239">MQAAWWYLVGEDPHGPVPVEVLEAMLQQGEMTRQSLVWKEGLSSWISMAELWTLRQDQGRQPRPAPLLDLPLAGAWRRFLARVVDIGIVAAPLLLLAKLLPGFAPWLQRPGSLHLLALALLPLALLVEAGLFACLGTTPGKSLLKVVVSTMDGQGLDAAQYLRRQLGVYGYGFALGLPFVGLIAMLAQGLALQAGEPASYDACRFTVRAQRLGRCRLLLLAGLGCALVGAVVLR</sequence>
<dbReference type="Proteomes" id="UP001162800">
    <property type="component" value="Chromosome"/>
</dbReference>
<comment type="subcellular location">
    <subcellularLocation>
        <location evidence="1">Membrane</location>
        <topology evidence="1">Multi-pass membrane protein</topology>
    </subcellularLocation>
</comment>
<evidence type="ECO:0000313" key="9">
    <source>
        <dbReference type="Proteomes" id="UP001162800"/>
    </source>
</evidence>
<dbReference type="InterPro" id="IPR010432">
    <property type="entry name" value="RDD"/>
</dbReference>
<keyword evidence="2 5" id="KW-0812">Transmembrane</keyword>
<organism evidence="8 9">
    <name type="scientific">Comamonas endophytica</name>
    <dbReference type="NCBI Taxonomy" id="2949090"/>
    <lineage>
        <taxon>Bacteria</taxon>
        <taxon>Pseudomonadati</taxon>
        <taxon>Pseudomonadota</taxon>
        <taxon>Betaproteobacteria</taxon>
        <taxon>Burkholderiales</taxon>
        <taxon>Comamonadaceae</taxon>
        <taxon>Comamonas</taxon>
    </lineage>
</organism>
<feature type="domain" description="GYF" evidence="7">
    <location>
        <begin position="5"/>
        <end position="51"/>
    </location>
</feature>
<keyword evidence="4 5" id="KW-0472">Membrane</keyword>
<protein>
    <submittedName>
        <fullName evidence="8">RDD family protein</fullName>
    </submittedName>
</protein>
<dbReference type="RefSeq" id="WP_231044198.1">
    <property type="nucleotide sequence ID" value="NZ_CP106881.1"/>
</dbReference>
<dbReference type="EMBL" id="CP106881">
    <property type="protein sequence ID" value="UYG52261.1"/>
    <property type="molecule type" value="Genomic_DNA"/>
</dbReference>
<feature type="domain" description="RDD" evidence="6">
    <location>
        <begin position="72"/>
        <end position="180"/>
    </location>
</feature>